<dbReference type="Proteomes" id="UP000038045">
    <property type="component" value="Unplaced"/>
</dbReference>
<keyword evidence="1" id="KW-0732">Signal</keyword>
<reference evidence="3" key="1">
    <citation type="submission" date="2017-02" db="UniProtKB">
        <authorList>
            <consortium name="WormBaseParasite"/>
        </authorList>
    </citation>
    <scope>IDENTIFICATION</scope>
</reference>
<keyword evidence="2" id="KW-1185">Reference proteome</keyword>
<dbReference type="AlphaFoldDB" id="A0A0N4ZA44"/>
<evidence type="ECO:0000256" key="1">
    <source>
        <dbReference type="SAM" id="SignalP"/>
    </source>
</evidence>
<feature type="signal peptide" evidence="1">
    <location>
        <begin position="1"/>
        <end position="17"/>
    </location>
</feature>
<proteinExistence type="predicted"/>
<evidence type="ECO:0000313" key="3">
    <source>
        <dbReference type="WBParaSite" id="PTRK_0000425100.1"/>
    </source>
</evidence>
<feature type="chain" id="PRO_5005891375" evidence="1">
    <location>
        <begin position="18"/>
        <end position="177"/>
    </location>
</feature>
<sequence length="177" mass="19675">MIKYFLFLFLFIKTISSIRYNGGPIIYGNPQMSMGYNQNPYLYSQIALSQYQRNPYIGTNMNYSPYQTQMLSPYINTGGLINSYGGYSPYMSSYGSQLFNTHSYLPTSTYNVGTPSIATLPYVSTYGSSNLFGYTNSGLSTTTGLTGASLLNNNAATLSSYPSYTSPYITSYPYKKI</sequence>
<name>A0A0N4ZA44_PARTI</name>
<dbReference type="WBParaSite" id="PTRK_0000425100.1">
    <property type="protein sequence ID" value="PTRK_0000425100.1"/>
    <property type="gene ID" value="PTRK_0000425100"/>
</dbReference>
<protein>
    <submittedName>
        <fullName evidence="3">Uncharacterized protein</fullName>
    </submittedName>
</protein>
<organism evidence="2 3">
    <name type="scientific">Parastrongyloides trichosuri</name>
    <name type="common">Possum-specific nematode worm</name>
    <dbReference type="NCBI Taxonomy" id="131310"/>
    <lineage>
        <taxon>Eukaryota</taxon>
        <taxon>Metazoa</taxon>
        <taxon>Ecdysozoa</taxon>
        <taxon>Nematoda</taxon>
        <taxon>Chromadorea</taxon>
        <taxon>Rhabditida</taxon>
        <taxon>Tylenchina</taxon>
        <taxon>Panagrolaimomorpha</taxon>
        <taxon>Strongyloidoidea</taxon>
        <taxon>Strongyloididae</taxon>
        <taxon>Parastrongyloides</taxon>
    </lineage>
</organism>
<evidence type="ECO:0000313" key="2">
    <source>
        <dbReference type="Proteomes" id="UP000038045"/>
    </source>
</evidence>
<accession>A0A0N4ZA44</accession>